<dbReference type="Pfam" id="PF07690">
    <property type="entry name" value="MFS_1"/>
    <property type="match status" value="1"/>
</dbReference>
<feature type="transmembrane region" description="Helical" evidence="1">
    <location>
        <begin position="435"/>
        <end position="455"/>
    </location>
</feature>
<feature type="transmembrane region" description="Helical" evidence="1">
    <location>
        <begin position="143"/>
        <end position="162"/>
    </location>
</feature>
<dbReference type="SUPFAM" id="SSF103473">
    <property type="entry name" value="MFS general substrate transporter"/>
    <property type="match status" value="1"/>
</dbReference>
<protein>
    <recommendedName>
        <fullName evidence="4">Major facilitator superfamily (MFS) profile domain-containing protein</fullName>
    </recommendedName>
</protein>
<feature type="transmembrane region" description="Helical" evidence="1">
    <location>
        <begin position="86"/>
        <end position="106"/>
    </location>
</feature>
<sequence>MHSLTANKPMTMKRFERELFVRVASSQTLSSNHLPDVMAQTQMYREGGWGWFVVLSAFLAEVIIYGSLKGLGVLIIAMKDDFQTDLWVIGSIDSLHFAVQFVLTPVASSVARKVGSRVVIIFGGLLYGIGLLISMTTSNVGGLAISIILISGSGSACILSPTRAELAFYFHERFALASFVALCGAPVGMILYGPATQVLLETYGWRGTMLLMSDVGFHLILAGMLVRRPKGVYAAIPGTSEETGPDARPSEGTDNRFGQWLATSLGLDILINCRFILLACLRMLYNVSYGGVMVYLVPNGQALGLGTSQASFLTTAFGAGSLAGLSIGTLMLHTKALSLHVTAAIAGCVTAMSLAQAAFIQLFVLQMVNSFAIGFGLHIVVEVVSVMERFLPFPDERYVIVLGWMSFLSGVSTSIGDVTSGWLHHVTGSFHGTFFLYSSAMLACMLLLLVDYLRLRMARSPNGSR</sequence>
<dbReference type="PANTHER" id="PTHR11360">
    <property type="entry name" value="MONOCARBOXYLATE TRANSPORTER"/>
    <property type="match status" value="1"/>
</dbReference>
<feature type="transmembrane region" description="Helical" evidence="1">
    <location>
        <begin position="207"/>
        <end position="226"/>
    </location>
</feature>
<dbReference type="Proteomes" id="UP000887568">
    <property type="component" value="Unplaced"/>
</dbReference>
<dbReference type="Gene3D" id="1.20.1250.20">
    <property type="entry name" value="MFS general substrate transporter like domains"/>
    <property type="match status" value="2"/>
</dbReference>
<dbReference type="GeneID" id="119725767"/>
<dbReference type="RefSeq" id="XP_038053262.1">
    <property type="nucleotide sequence ID" value="XM_038197334.1"/>
</dbReference>
<accession>A0A913ZNE8</accession>
<feature type="transmembrane region" description="Helical" evidence="1">
    <location>
        <begin position="398"/>
        <end position="415"/>
    </location>
</feature>
<dbReference type="InterPro" id="IPR036259">
    <property type="entry name" value="MFS_trans_sf"/>
</dbReference>
<evidence type="ECO:0000256" key="1">
    <source>
        <dbReference type="SAM" id="Phobius"/>
    </source>
</evidence>
<feature type="transmembrane region" description="Helical" evidence="1">
    <location>
        <begin position="48"/>
        <end position="66"/>
    </location>
</feature>
<dbReference type="GO" id="GO:0008028">
    <property type="term" value="F:monocarboxylic acid transmembrane transporter activity"/>
    <property type="evidence" value="ECO:0007669"/>
    <property type="project" value="TreeGrafter"/>
</dbReference>
<feature type="transmembrane region" description="Helical" evidence="1">
    <location>
        <begin position="310"/>
        <end position="332"/>
    </location>
</feature>
<keyword evidence="1" id="KW-0812">Transmembrane</keyword>
<keyword evidence="1" id="KW-0472">Membrane</keyword>
<feature type="transmembrane region" description="Helical" evidence="1">
    <location>
        <begin position="118"/>
        <end position="137"/>
    </location>
</feature>
<name>A0A913ZNE8_PATMI</name>
<feature type="transmembrane region" description="Helical" evidence="1">
    <location>
        <begin position="371"/>
        <end position="391"/>
    </location>
</feature>
<feature type="transmembrane region" description="Helical" evidence="1">
    <location>
        <begin position="174"/>
        <end position="195"/>
    </location>
</feature>
<evidence type="ECO:0000313" key="3">
    <source>
        <dbReference type="Proteomes" id="UP000887568"/>
    </source>
</evidence>
<dbReference type="AlphaFoldDB" id="A0A913ZNE8"/>
<keyword evidence="3" id="KW-1185">Reference proteome</keyword>
<keyword evidence="1" id="KW-1133">Transmembrane helix</keyword>
<feature type="transmembrane region" description="Helical" evidence="1">
    <location>
        <begin position="275"/>
        <end position="298"/>
    </location>
</feature>
<reference evidence="2" key="1">
    <citation type="submission" date="2022-11" db="UniProtKB">
        <authorList>
            <consortium name="EnsemblMetazoa"/>
        </authorList>
    </citation>
    <scope>IDENTIFICATION</scope>
</reference>
<evidence type="ECO:0008006" key="4">
    <source>
        <dbReference type="Google" id="ProtNLM"/>
    </source>
</evidence>
<proteinExistence type="predicted"/>
<organism evidence="2 3">
    <name type="scientific">Patiria miniata</name>
    <name type="common">Bat star</name>
    <name type="synonym">Asterina miniata</name>
    <dbReference type="NCBI Taxonomy" id="46514"/>
    <lineage>
        <taxon>Eukaryota</taxon>
        <taxon>Metazoa</taxon>
        <taxon>Echinodermata</taxon>
        <taxon>Eleutherozoa</taxon>
        <taxon>Asterozoa</taxon>
        <taxon>Asteroidea</taxon>
        <taxon>Valvatacea</taxon>
        <taxon>Valvatida</taxon>
        <taxon>Asterinidae</taxon>
        <taxon>Patiria</taxon>
    </lineage>
</organism>
<evidence type="ECO:0000313" key="2">
    <source>
        <dbReference type="EnsemblMetazoa" id="XP_038053262.1"/>
    </source>
</evidence>
<dbReference type="PANTHER" id="PTHR11360:SF303">
    <property type="entry name" value="MAJOR FACILITATOR SUPERFAMILY (MFS) PROFILE DOMAIN-CONTAINING PROTEIN"/>
    <property type="match status" value="1"/>
</dbReference>
<dbReference type="OrthoDB" id="410267at2759"/>
<dbReference type="EnsemblMetazoa" id="XM_038197334.1">
    <property type="protein sequence ID" value="XP_038053262.1"/>
    <property type="gene ID" value="LOC119725767"/>
</dbReference>
<feature type="transmembrane region" description="Helical" evidence="1">
    <location>
        <begin position="344"/>
        <end position="365"/>
    </location>
</feature>
<dbReference type="InterPro" id="IPR011701">
    <property type="entry name" value="MFS"/>
</dbReference>
<dbReference type="InterPro" id="IPR050327">
    <property type="entry name" value="Proton-linked_MCT"/>
</dbReference>